<name>A0A6M8B7W9_9CYAN</name>
<gene>
    <name evidence="2" type="ORF">HPC62_10500</name>
</gene>
<protein>
    <submittedName>
        <fullName evidence="2">Cyanoexosortase A system-associated protein</fullName>
    </submittedName>
</protein>
<dbReference type="EMBL" id="CP053661">
    <property type="protein sequence ID" value="QKD82558.1"/>
    <property type="molecule type" value="Genomic_DNA"/>
</dbReference>
<evidence type="ECO:0000313" key="2">
    <source>
        <dbReference type="EMBL" id="QKD82558.1"/>
    </source>
</evidence>
<feature type="transmembrane region" description="Helical" evidence="1">
    <location>
        <begin position="20"/>
        <end position="39"/>
    </location>
</feature>
<keyword evidence="1" id="KW-0812">Transmembrane</keyword>
<dbReference type="Proteomes" id="UP000505210">
    <property type="component" value="Chromosome"/>
</dbReference>
<evidence type="ECO:0000313" key="3">
    <source>
        <dbReference type="Proteomes" id="UP000505210"/>
    </source>
</evidence>
<proteinExistence type="predicted"/>
<keyword evidence="3" id="KW-1185">Reference proteome</keyword>
<keyword evidence="1" id="KW-0472">Membrane</keyword>
<sequence>MTANLSANSTESPVVKYVRLPLLALTLGGVVLVLGRLLLFPATDGQTKAEFDFPEQVPLPGWQAQSATALPIPEKAQAEMVSGKRYSYRQGDRALAVEIRYLVNTDPSVRNLLLKYGKSTPTVAFPTTIQQDESGGFYSIYADETHAHLTSCINPRGSSTVTEAQFMQNRYVLDLRPERALPVLLGRETLRDGRCLWTVMSAPLQNTPADQVYPQLKAAWTDWQAWWQPKFPTP</sequence>
<evidence type="ECO:0000256" key="1">
    <source>
        <dbReference type="SAM" id="Phobius"/>
    </source>
</evidence>
<keyword evidence="1" id="KW-1133">Transmembrane helix</keyword>
<dbReference type="AlphaFoldDB" id="A0A6M8B7W9"/>
<dbReference type="NCBIfam" id="TIGR04153">
    <property type="entry name" value="cyanosortA_assc"/>
    <property type="match status" value="1"/>
</dbReference>
<dbReference type="RefSeq" id="WP_172355455.1">
    <property type="nucleotide sequence ID" value="NZ_CP053661.1"/>
</dbReference>
<accession>A0A6M8B7W9</accession>
<organism evidence="2 3">
    <name type="scientific">Thermoleptolyngbya sichuanensis A183</name>
    <dbReference type="NCBI Taxonomy" id="2737172"/>
    <lineage>
        <taxon>Bacteria</taxon>
        <taxon>Bacillati</taxon>
        <taxon>Cyanobacteriota</taxon>
        <taxon>Cyanophyceae</taxon>
        <taxon>Oculatellales</taxon>
        <taxon>Oculatellaceae</taxon>
        <taxon>Thermoleptolyngbya</taxon>
        <taxon>Thermoleptolyngbya sichuanensis</taxon>
    </lineage>
</organism>
<dbReference type="InterPro" id="IPR026411">
    <property type="entry name" value="Cyanosort_A_assoc"/>
</dbReference>
<reference evidence="2 3" key="1">
    <citation type="submission" date="2020-05" db="EMBL/GenBank/DDBJ databases">
        <title>Complete genome sequence of of a novel Thermoleptolyngbya strain isolated from hot springs of Ganzi, Sichuan China.</title>
        <authorList>
            <person name="Tang J."/>
            <person name="Daroch M."/>
            <person name="Li L."/>
            <person name="Waleron K."/>
            <person name="Waleron M."/>
            <person name="Waleron M."/>
        </authorList>
    </citation>
    <scope>NUCLEOTIDE SEQUENCE [LARGE SCALE GENOMIC DNA]</scope>
    <source>
        <strain evidence="2 3">PKUAC-SCTA183</strain>
    </source>
</reference>
<dbReference type="KEGG" id="theu:HPC62_10500"/>